<keyword evidence="2" id="KW-1185">Reference proteome</keyword>
<sequence length="209" mass="23267">MPTHTIRKLYHQFHLDESFRRVDTLKNSEFIINVLMPGGNIPSLAARISCFQAREKGGWDAQVCEPQFPLKGLVSELLVPQNHHLDPISMFVVMIAYLVRRTLQNSASPTCEAYKTCYTTGCTRAMACKNTCILGYPQAEIRCNSVSLSGIPGISCGSGLSQSGSIFHPHFSVWSKRRSWAAKRAHRLVRSPNSVTDGCRRDQDGAQLL</sequence>
<proteinExistence type="predicted"/>
<organism evidence="1 2">
    <name type="scientific">Trichoderma simmonsii</name>
    <dbReference type="NCBI Taxonomy" id="1491479"/>
    <lineage>
        <taxon>Eukaryota</taxon>
        <taxon>Fungi</taxon>
        <taxon>Dikarya</taxon>
        <taxon>Ascomycota</taxon>
        <taxon>Pezizomycotina</taxon>
        <taxon>Sordariomycetes</taxon>
        <taxon>Hypocreomycetidae</taxon>
        <taxon>Hypocreales</taxon>
        <taxon>Hypocreaceae</taxon>
        <taxon>Trichoderma</taxon>
    </lineage>
</organism>
<accession>A0A8G0LFP8</accession>
<evidence type="ECO:0000313" key="2">
    <source>
        <dbReference type="Proteomes" id="UP000826661"/>
    </source>
</evidence>
<gene>
    <name evidence="1" type="ORF">H0G86_008536</name>
</gene>
<dbReference type="EMBL" id="CP075867">
    <property type="protein sequence ID" value="QYT01499.1"/>
    <property type="molecule type" value="Genomic_DNA"/>
</dbReference>
<reference evidence="1 2" key="1">
    <citation type="journal article" date="2021" name="BMC Genomics">
        <title>Telomere-to-telomere genome assembly of asparaginase-producing Trichoderma simmonsii.</title>
        <authorList>
            <person name="Chung D."/>
            <person name="Kwon Y.M."/>
            <person name="Yang Y."/>
        </authorList>
    </citation>
    <scope>NUCLEOTIDE SEQUENCE [LARGE SCALE GENOMIC DNA]</scope>
    <source>
        <strain evidence="1 2">GH-Sj1</strain>
    </source>
</reference>
<dbReference type="Proteomes" id="UP000826661">
    <property type="component" value="Chromosome IV"/>
</dbReference>
<protein>
    <submittedName>
        <fullName evidence="1">Uncharacterized protein</fullName>
    </submittedName>
</protein>
<evidence type="ECO:0000313" key="1">
    <source>
        <dbReference type="EMBL" id="QYT01499.1"/>
    </source>
</evidence>
<dbReference type="AlphaFoldDB" id="A0A8G0LFP8"/>
<name>A0A8G0LFP8_9HYPO</name>